<dbReference type="GeneID" id="85486630"/>
<evidence type="ECO:0000256" key="1">
    <source>
        <dbReference type="SAM" id="Phobius"/>
    </source>
</evidence>
<dbReference type="Proteomes" id="UP000182054">
    <property type="component" value="Unassembled WGS sequence"/>
</dbReference>
<gene>
    <name evidence="2" type="ORF">SAMN05444374_11155</name>
</gene>
<dbReference type="OrthoDB" id="9987564at2"/>
<proteinExistence type="predicted"/>
<keyword evidence="1" id="KW-0812">Transmembrane</keyword>
<dbReference type="RefSeq" id="WP_068365281.1">
    <property type="nucleotide sequence ID" value="NZ_FOJN01000011.1"/>
</dbReference>
<keyword evidence="1" id="KW-1133">Transmembrane helix</keyword>
<dbReference type="EMBL" id="FOJN01000011">
    <property type="protein sequence ID" value="SFA57010.1"/>
    <property type="molecule type" value="Genomic_DNA"/>
</dbReference>
<dbReference type="AlphaFoldDB" id="A0A1I0TZB7"/>
<name>A0A1I0TZB7_9NOCA</name>
<reference evidence="2 3" key="1">
    <citation type="submission" date="2016-10" db="EMBL/GenBank/DDBJ databases">
        <authorList>
            <person name="de Groot N.N."/>
        </authorList>
    </citation>
    <scope>NUCLEOTIDE SEQUENCE [LARGE SCALE GENOMIC DNA]</scope>
    <source>
        <strain evidence="2 3">DSM 44908</strain>
    </source>
</reference>
<organism evidence="2 3">
    <name type="scientific">Rhodococcoides kroppenstedtii</name>
    <dbReference type="NCBI Taxonomy" id="293050"/>
    <lineage>
        <taxon>Bacteria</taxon>
        <taxon>Bacillati</taxon>
        <taxon>Actinomycetota</taxon>
        <taxon>Actinomycetes</taxon>
        <taxon>Mycobacteriales</taxon>
        <taxon>Nocardiaceae</taxon>
        <taxon>Rhodococcoides</taxon>
    </lineage>
</organism>
<keyword evidence="1" id="KW-0472">Membrane</keyword>
<protein>
    <submittedName>
        <fullName evidence="2">Uncharacterized protein</fullName>
    </submittedName>
</protein>
<evidence type="ECO:0000313" key="3">
    <source>
        <dbReference type="Proteomes" id="UP000182054"/>
    </source>
</evidence>
<evidence type="ECO:0000313" key="2">
    <source>
        <dbReference type="EMBL" id="SFA57010.1"/>
    </source>
</evidence>
<accession>A0A1I0TZB7</accession>
<sequence length="100" mass="10907">MAWAAIAGAVIGLVFPGAEHFAMTADDGSVVIYEGSYEPLFGADLARPSDEWNRAFEDLLKWWNQMVLPWWAYPLIGAASAAVLAAPFAIAGVRVVRVRR</sequence>
<feature type="transmembrane region" description="Helical" evidence="1">
    <location>
        <begin position="70"/>
        <end position="96"/>
    </location>
</feature>